<sequence>LASRRSLPPASSGSPRGRCPQEVARLALCPSQSGPGIPRLRRGGRKGHALVSLLPAPPPRGAGLEPDPQHRGAVVAVDPWEEVPDETSARPLNAGGNRRVQ</sequence>
<keyword evidence="3" id="KW-1185">Reference proteome</keyword>
<organism evidence="2 3">
    <name type="scientific">Rangifer tarandus platyrhynchus</name>
    <name type="common">Svalbard reindeer</name>
    <dbReference type="NCBI Taxonomy" id="3082113"/>
    <lineage>
        <taxon>Eukaryota</taxon>
        <taxon>Metazoa</taxon>
        <taxon>Chordata</taxon>
        <taxon>Craniata</taxon>
        <taxon>Vertebrata</taxon>
        <taxon>Euteleostomi</taxon>
        <taxon>Mammalia</taxon>
        <taxon>Eutheria</taxon>
        <taxon>Laurasiatheria</taxon>
        <taxon>Artiodactyla</taxon>
        <taxon>Ruminantia</taxon>
        <taxon>Pecora</taxon>
        <taxon>Cervidae</taxon>
        <taxon>Odocoileinae</taxon>
        <taxon>Rangifer</taxon>
    </lineage>
</organism>
<gene>
    <name evidence="2" type="ORF">MRATA1EN1_LOCUS8955</name>
</gene>
<evidence type="ECO:0000313" key="2">
    <source>
        <dbReference type="EMBL" id="CAI9159993.1"/>
    </source>
</evidence>
<feature type="non-terminal residue" evidence="2">
    <location>
        <position position="1"/>
    </location>
</feature>
<accession>A0ABN8YHT8</accession>
<name>A0ABN8YHT8_RANTA</name>
<reference evidence="2" key="1">
    <citation type="submission" date="2023-04" db="EMBL/GenBank/DDBJ databases">
        <authorList>
            <consortium name="ELIXIR-Norway"/>
        </authorList>
    </citation>
    <scope>NUCLEOTIDE SEQUENCE [LARGE SCALE GENOMIC DNA]</scope>
</reference>
<protein>
    <submittedName>
        <fullName evidence="2">Uncharacterized protein</fullName>
    </submittedName>
</protein>
<feature type="region of interest" description="Disordered" evidence="1">
    <location>
        <begin position="55"/>
        <end position="74"/>
    </location>
</feature>
<evidence type="ECO:0000313" key="3">
    <source>
        <dbReference type="Proteomes" id="UP001176941"/>
    </source>
</evidence>
<proteinExistence type="predicted"/>
<dbReference type="EMBL" id="OX459955">
    <property type="protein sequence ID" value="CAI9159993.1"/>
    <property type="molecule type" value="Genomic_DNA"/>
</dbReference>
<dbReference type="Proteomes" id="UP001176941">
    <property type="component" value="Chromosome 19"/>
</dbReference>
<feature type="region of interest" description="Disordered" evidence="1">
    <location>
        <begin position="79"/>
        <end position="101"/>
    </location>
</feature>
<evidence type="ECO:0000256" key="1">
    <source>
        <dbReference type="SAM" id="MobiDB-lite"/>
    </source>
</evidence>